<accession>A0A5C6G5D6</accession>
<evidence type="ECO:0000259" key="6">
    <source>
        <dbReference type="Pfam" id="PF04991"/>
    </source>
</evidence>
<dbReference type="GO" id="GO:0009100">
    <property type="term" value="P:glycoprotein metabolic process"/>
    <property type="evidence" value="ECO:0007669"/>
    <property type="project" value="UniProtKB-ARBA"/>
</dbReference>
<feature type="domain" description="LicD/FKTN/FKRP nucleotidyltransferase" evidence="6">
    <location>
        <begin position="112"/>
        <end position="222"/>
    </location>
</feature>
<comment type="subcellular location">
    <subcellularLocation>
        <location evidence="1">Membrane</location>
        <topology evidence="1">Single-pass membrane protein</topology>
    </subcellularLocation>
</comment>
<feature type="domain" description="LicD/FKTN/FKRP nucleotidyltransferase" evidence="6">
    <location>
        <begin position="225"/>
        <end position="266"/>
    </location>
</feature>
<dbReference type="Pfam" id="PF04991">
    <property type="entry name" value="LicD"/>
    <property type="match status" value="2"/>
</dbReference>
<evidence type="ECO:0000256" key="3">
    <source>
        <dbReference type="ARBA" id="ARBA00022989"/>
    </source>
</evidence>
<dbReference type="PANTHER" id="PTHR15407:SF28">
    <property type="entry name" value="RIBITOL-5-PHOSPHATE TRANSFERASE FKTN"/>
    <property type="match status" value="1"/>
</dbReference>
<feature type="transmembrane region" description="Helical" evidence="5">
    <location>
        <begin position="12"/>
        <end position="29"/>
    </location>
</feature>
<evidence type="ECO:0000256" key="1">
    <source>
        <dbReference type="ARBA" id="ARBA00004167"/>
    </source>
</evidence>
<proteinExistence type="predicted"/>
<evidence type="ECO:0000256" key="2">
    <source>
        <dbReference type="ARBA" id="ARBA00022692"/>
    </source>
</evidence>
<reference evidence="8" key="1">
    <citation type="submission" date="2018-12" db="EMBL/GenBank/DDBJ databases">
        <title>The complete genome of Metarhizium rileyi, a key fungal pathogen of Lepidoptera.</title>
        <authorList>
            <person name="Binneck E."/>
            <person name="Lastra C.C.L."/>
            <person name="Sosa-Gomez D.R."/>
        </authorList>
    </citation>
    <scope>NUCLEOTIDE SEQUENCE [LARGE SCALE GENOMIC DNA]</scope>
    <source>
        <strain evidence="8">Cep018-CH2</strain>
    </source>
</reference>
<keyword evidence="2 5" id="KW-0812">Transmembrane</keyword>
<dbReference type="InterPro" id="IPR009644">
    <property type="entry name" value="FKTN/MNN4/W02B3.4-1"/>
</dbReference>
<comment type="caution">
    <text evidence="7">The sequence shown here is derived from an EMBL/GenBank/DDBJ whole genome shotgun (WGS) entry which is preliminary data.</text>
</comment>
<dbReference type="GO" id="GO:0016020">
    <property type="term" value="C:membrane"/>
    <property type="evidence" value="ECO:0007669"/>
    <property type="project" value="UniProtKB-SubCell"/>
</dbReference>
<dbReference type="PANTHER" id="PTHR15407">
    <property type="entry name" value="FUKUTIN-RELATED"/>
    <property type="match status" value="1"/>
</dbReference>
<evidence type="ECO:0000256" key="5">
    <source>
        <dbReference type="SAM" id="Phobius"/>
    </source>
</evidence>
<dbReference type="InterPro" id="IPR007074">
    <property type="entry name" value="LicD/FKTN/FKRP_NTP_transf"/>
</dbReference>
<keyword evidence="3 5" id="KW-1133">Transmembrane helix</keyword>
<evidence type="ECO:0000313" key="8">
    <source>
        <dbReference type="Proteomes" id="UP000317257"/>
    </source>
</evidence>
<name>A0A5C6G5D6_METRR</name>
<evidence type="ECO:0000313" key="7">
    <source>
        <dbReference type="EMBL" id="TWU71481.1"/>
    </source>
</evidence>
<dbReference type="EMBL" id="SBHS01000043">
    <property type="protein sequence ID" value="TWU71481.1"/>
    <property type="molecule type" value="Genomic_DNA"/>
</dbReference>
<protein>
    <recommendedName>
        <fullName evidence="6">LicD/FKTN/FKRP nucleotidyltransferase domain-containing protein</fullName>
    </recommendedName>
</protein>
<dbReference type="AlphaFoldDB" id="A0A5C6G5D6"/>
<organism evidence="7 8">
    <name type="scientific">Metarhizium rileyi (strain RCEF 4871)</name>
    <name type="common">Nomuraea rileyi</name>
    <dbReference type="NCBI Taxonomy" id="1649241"/>
    <lineage>
        <taxon>Eukaryota</taxon>
        <taxon>Fungi</taxon>
        <taxon>Dikarya</taxon>
        <taxon>Ascomycota</taxon>
        <taxon>Pezizomycotina</taxon>
        <taxon>Sordariomycetes</taxon>
        <taxon>Hypocreomycetidae</taxon>
        <taxon>Hypocreales</taxon>
        <taxon>Clavicipitaceae</taxon>
        <taxon>Metarhizium</taxon>
    </lineage>
</organism>
<sequence length="318" mass="36526">MVVARAKRVSRIFAAAFMATILTVGYVMLQSPRFIEAGSFEKHAKGFEKLAEVSEKNAHKNIVPGSTKYFSEPAGSYDRMHYDIRYYQKELGAAERRATLEDLIHSYLNVTNYYEIETWLAHGTLMGWWWGGRIMPWDSDIDVQLSYETLDYLASELNFTEFRYNITHENGNVVSRSYLLDINPYYNETGVGDGNNIIDARWIDTDSGMFVDITALRKRDDSGKLSCKNHHYYTEDELWPLKESEFEGAKAWIPAKPTILLRDEYGPSSTENGKYNGYVTHPENYEEMCTALVMRNNEPPNCHLDDVMGADLLTGFTF</sequence>
<keyword evidence="4 5" id="KW-0472">Membrane</keyword>
<dbReference type="Proteomes" id="UP000317257">
    <property type="component" value="Unassembled WGS sequence"/>
</dbReference>
<evidence type="ECO:0000256" key="4">
    <source>
        <dbReference type="ARBA" id="ARBA00023136"/>
    </source>
</evidence>
<gene>
    <name evidence="7" type="ORF">ED733_000533</name>
</gene>